<evidence type="ECO:0000313" key="3">
    <source>
        <dbReference type="Proteomes" id="UP000278288"/>
    </source>
</evidence>
<reference evidence="2 3" key="1">
    <citation type="submission" date="2018-11" db="EMBL/GenBank/DDBJ databases">
        <title>Proposal to divide the Flavobacteriaceae and reorganize its genera based on Amino Acid Identity values calculated from whole genome sequences.</title>
        <authorList>
            <person name="Nicholson A.C."/>
            <person name="Gulvik C.A."/>
            <person name="Whitney A.M."/>
            <person name="Humrighouse B.W."/>
            <person name="Bell M."/>
            <person name="Holmes B."/>
            <person name="Steigerwalt A.G."/>
            <person name="Villarma A."/>
            <person name="Sheth M."/>
            <person name="Batra D."/>
            <person name="Pryor J."/>
            <person name="Bernardet J.-F."/>
            <person name="Hugo C."/>
            <person name="Kampfer P."/>
            <person name="Newman J."/>
            <person name="McQuiston J.R."/>
        </authorList>
    </citation>
    <scope>NUCLEOTIDE SEQUENCE [LARGE SCALE GENOMIC DNA]</scope>
    <source>
        <strain evidence="2 3">G0041</strain>
    </source>
</reference>
<keyword evidence="3" id="KW-1185">Reference proteome</keyword>
<sequence>MMGKFLRFINLHFGEEDKGKVLENITDNISFRGSNLWILACAIVIASVGLNVNSTAVIIGAMLISPLMGPIVGAGFALGTYNFHLLKRSAKNLLIATIVSLLVSFIYFSLSPFKETQSELLARTSPNIYDVLIAFFGGLVGVIAITRVKQGNPIPGVAIATALMPPLCTAGYGLAIGNWSYFAGAFYLYTINCFFICIATFLIIKYLRYEPIELVDRKYERQIRYGITALIIIMIVPSSYLAYNLLNQKKFTQNIDQFINSEFTQKGYTLIYKKLNYNSSPKTVELAFLSKKFNKSELDTINKKIKDLGIANTKLVIKQDATDIKSEILNEIGQRNNVLSEKDLVINQLRQQLDKYTVKDSSLIKEIHILFPDFNHISIGKVTNFPNTDSANVSTVILYRSEKEEKEQEEKMKQWLSEKLSDKNAKVIRQ</sequence>
<protein>
    <submittedName>
        <fullName evidence="2">DUF389 domain-containing protein</fullName>
    </submittedName>
</protein>
<feature type="transmembrane region" description="Helical" evidence="1">
    <location>
        <begin position="36"/>
        <end position="52"/>
    </location>
</feature>
<dbReference type="EMBL" id="CP033923">
    <property type="protein sequence ID" value="AZA91608.1"/>
    <property type="molecule type" value="Genomic_DNA"/>
</dbReference>
<dbReference type="RefSeq" id="WP_123858349.1">
    <property type="nucleotide sequence ID" value="NZ_CP033923.1"/>
</dbReference>
<feature type="transmembrane region" description="Helical" evidence="1">
    <location>
        <begin position="90"/>
        <end position="108"/>
    </location>
</feature>
<feature type="transmembrane region" description="Helical" evidence="1">
    <location>
        <begin position="157"/>
        <end position="175"/>
    </location>
</feature>
<dbReference type="Proteomes" id="UP000278288">
    <property type="component" value="Chromosome"/>
</dbReference>
<dbReference type="PANTHER" id="PTHR20992:SF9">
    <property type="entry name" value="AT15442P-RELATED"/>
    <property type="match status" value="1"/>
</dbReference>
<accession>A0AAD1DRA2</accession>
<dbReference type="Pfam" id="PF04087">
    <property type="entry name" value="DUF389"/>
    <property type="match status" value="1"/>
</dbReference>
<evidence type="ECO:0000256" key="1">
    <source>
        <dbReference type="SAM" id="Phobius"/>
    </source>
</evidence>
<dbReference type="AlphaFoldDB" id="A0AAD1DRA2"/>
<feature type="transmembrane region" description="Helical" evidence="1">
    <location>
        <begin position="225"/>
        <end position="243"/>
    </location>
</feature>
<organism evidence="2 3">
    <name type="scientific">Chryseobacterium nakagawai</name>
    <dbReference type="NCBI Taxonomy" id="1241982"/>
    <lineage>
        <taxon>Bacteria</taxon>
        <taxon>Pseudomonadati</taxon>
        <taxon>Bacteroidota</taxon>
        <taxon>Flavobacteriia</taxon>
        <taxon>Flavobacteriales</taxon>
        <taxon>Weeksellaceae</taxon>
        <taxon>Chryseobacterium group</taxon>
        <taxon>Chryseobacterium</taxon>
    </lineage>
</organism>
<dbReference type="InterPro" id="IPR005240">
    <property type="entry name" value="DUF389"/>
</dbReference>
<keyword evidence="1" id="KW-1133">Transmembrane helix</keyword>
<keyword evidence="1" id="KW-0472">Membrane</keyword>
<dbReference type="KEGG" id="cnk:EG343_13730"/>
<keyword evidence="1" id="KW-0812">Transmembrane</keyword>
<gene>
    <name evidence="2" type="ORF">EG343_13730</name>
</gene>
<name>A0AAD1DRA2_CHRNA</name>
<dbReference type="PANTHER" id="PTHR20992">
    <property type="entry name" value="AT15442P-RELATED"/>
    <property type="match status" value="1"/>
</dbReference>
<proteinExistence type="predicted"/>
<feature type="transmembrane region" description="Helical" evidence="1">
    <location>
        <begin position="181"/>
        <end position="204"/>
    </location>
</feature>
<feature type="transmembrane region" description="Helical" evidence="1">
    <location>
        <begin position="58"/>
        <end position="78"/>
    </location>
</feature>
<feature type="transmembrane region" description="Helical" evidence="1">
    <location>
        <begin position="128"/>
        <end position="145"/>
    </location>
</feature>
<evidence type="ECO:0000313" key="2">
    <source>
        <dbReference type="EMBL" id="AZA91608.1"/>
    </source>
</evidence>